<accession>K3ZPB5</accession>
<sequence>MLSCICACVPDRIRRICLGMLPAIQPCISLIDWEVRQGYPRLVLLL</sequence>
<dbReference type="EMBL" id="AGNK02005066">
    <property type="status" value="NOT_ANNOTATED_CDS"/>
    <property type="molecule type" value="Genomic_DNA"/>
</dbReference>
<proteinExistence type="predicted"/>
<dbReference type="AlphaFoldDB" id="K3ZPB5"/>
<keyword evidence="2" id="KW-1185">Reference proteome</keyword>
<evidence type="ECO:0000313" key="1">
    <source>
        <dbReference type="EnsemblPlants" id="KQK95053"/>
    </source>
</evidence>
<dbReference type="Gramene" id="KQK95053">
    <property type="protein sequence ID" value="KQK95053"/>
    <property type="gene ID" value="SETIT_028445mg"/>
</dbReference>
<reference evidence="1" key="2">
    <citation type="submission" date="2018-08" db="UniProtKB">
        <authorList>
            <consortium name="EnsemblPlants"/>
        </authorList>
    </citation>
    <scope>IDENTIFICATION</scope>
    <source>
        <strain evidence="1">Yugu1</strain>
    </source>
</reference>
<name>K3ZPB5_SETIT</name>
<dbReference type="InParanoid" id="K3ZPB5"/>
<dbReference type="HOGENOM" id="CLU_3192318_0_0_1"/>
<organism evidence="1 2">
    <name type="scientific">Setaria italica</name>
    <name type="common">Foxtail millet</name>
    <name type="synonym">Panicum italicum</name>
    <dbReference type="NCBI Taxonomy" id="4555"/>
    <lineage>
        <taxon>Eukaryota</taxon>
        <taxon>Viridiplantae</taxon>
        <taxon>Streptophyta</taxon>
        <taxon>Embryophyta</taxon>
        <taxon>Tracheophyta</taxon>
        <taxon>Spermatophyta</taxon>
        <taxon>Magnoliopsida</taxon>
        <taxon>Liliopsida</taxon>
        <taxon>Poales</taxon>
        <taxon>Poaceae</taxon>
        <taxon>PACMAD clade</taxon>
        <taxon>Panicoideae</taxon>
        <taxon>Panicodae</taxon>
        <taxon>Paniceae</taxon>
        <taxon>Cenchrinae</taxon>
        <taxon>Setaria</taxon>
    </lineage>
</organism>
<evidence type="ECO:0000313" key="2">
    <source>
        <dbReference type="Proteomes" id="UP000004995"/>
    </source>
</evidence>
<protein>
    <submittedName>
        <fullName evidence="1">Uncharacterized protein</fullName>
    </submittedName>
</protein>
<dbReference type="Proteomes" id="UP000004995">
    <property type="component" value="Unassembled WGS sequence"/>
</dbReference>
<dbReference type="EnsemblPlants" id="KQK95053">
    <property type="protein sequence ID" value="KQK95053"/>
    <property type="gene ID" value="SETIT_028445mg"/>
</dbReference>
<reference evidence="2" key="1">
    <citation type="journal article" date="2012" name="Nat. Biotechnol.">
        <title>Reference genome sequence of the model plant Setaria.</title>
        <authorList>
            <person name="Bennetzen J.L."/>
            <person name="Schmutz J."/>
            <person name="Wang H."/>
            <person name="Percifield R."/>
            <person name="Hawkins J."/>
            <person name="Pontaroli A.C."/>
            <person name="Estep M."/>
            <person name="Feng L."/>
            <person name="Vaughn J.N."/>
            <person name="Grimwood J."/>
            <person name="Jenkins J."/>
            <person name="Barry K."/>
            <person name="Lindquist E."/>
            <person name="Hellsten U."/>
            <person name="Deshpande S."/>
            <person name="Wang X."/>
            <person name="Wu X."/>
            <person name="Mitros T."/>
            <person name="Triplett J."/>
            <person name="Yang X."/>
            <person name="Ye C.Y."/>
            <person name="Mauro-Herrera M."/>
            <person name="Wang L."/>
            <person name="Li P."/>
            <person name="Sharma M."/>
            <person name="Sharma R."/>
            <person name="Ronald P.C."/>
            <person name="Panaud O."/>
            <person name="Kellogg E.A."/>
            <person name="Brutnell T.P."/>
            <person name="Doust A.N."/>
            <person name="Tuskan G.A."/>
            <person name="Rokhsar D."/>
            <person name="Devos K.M."/>
        </authorList>
    </citation>
    <scope>NUCLEOTIDE SEQUENCE [LARGE SCALE GENOMIC DNA]</scope>
    <source>
        <strain evidence="2">cv. Yugu1</strain>
    </source>
</reference>